<sequence length="263" mass="30685">MSIKISILNKDGEVKREHSAEESVFLGFKEEYQEGDIIKVDLSTEDNYLMVDLDGTLNESFIYVPGKTWEYKVITETYRTAYHPNMFKGERHYLAVRYAKDYEVSQYRNLALNPHDQKDDSGAYPHASANVETRNETTFFARNAIDGILANEYHGRYPYQSWGINQDPNACLRIDFGRKVTIDRLGFILRGDYPHDSYWTEGTVTFSDGEKRVYSFEKLMEEQAFDLEGPKEIEWLEFDQLIKHEDESPFPALTQLFVYGRNS</sequence>
<gene>
    <name evidence="1" type="ORF">CBF31_08395</name>
</gene>
<organism evidence="1 2">
    <name type="scientific">Vagococcus fessus</name>
    <dbReference type="NCBI Taxonomy" id="120370"/>
    <lineage>
        <taxon>Bacteria</taxon>
        <taxon>Bacillati</taxon>
        <taxon>Bacillota</taxon>
        <taxon>Bacilli</taxon>
        <taxon>Lactobacillales</taxon>
        <taxon>Enterococcaceae</taxon>
        <taxon>Vagococcus</taxon>
    </lineage>
</organism>
<dbReference type="Gene3D" id="2.60.120.260">
    <property type="entry name" value="Galactose-binding domain-like"/>
    <property type="match status" value="1"/>
</dbReference>
<dbReference type="EMBL" id="NGJY01000003">
    <property type="protein sequence ID" value="RSU02379.1"/>
    <property type="molecule type" value="Genomic_DNA"/>
</dbReference>
<dbReference type="AlphaFoldDB" id="A0A430A672"/>
<accession>A0A430A672</accession>
<reference evidence="1 2" key="1">
    <citation type="submission" date="2017-05" db="EMBL/GenBank/DDBJ databases">
        <title>Vagococcus spp. assemblies.</title>
        <authorList>
            <person name="Gulvik C.A."/>
        </authorList>
    </citation>
    <scope>NUCLEOTIDE SEQUENCE [LARGE SCALE GENOMIC DNA]</scope>
    <source>
        <strain evidence="1 2">CCUG 41755</strain>
    </source>
</reference>
<dbReference type="RefSeq" id="WP_126831979.1">
    <property type="nucleotide sequence ID" value="NZ_CBCRYB010000009.1"/>
</dbReference>
<keyword evidence="2" id="KW-1185">Reference proteome</keyword>
<dbReference type="SUPFAM" id="SSF49785">
    <property type="entry name" value="Galactose-binding domain-like"/>
    <property type="match status" value="1"/>
</dbReference>
<comment type="caution">
    <text evidence="1">The sequence shown here is derived from an EMBL/GenBank/DDBJ whole genome shotgun (WGS) entry which is preliminary data.</text>
</comment>
<name>A0A430A672_9ENTE</name>
<evidence type="ECO:0000313" key="1">
    <source>
        <dbReference type="EMBL" id="RSU02379.1"/>
    </source>
</evidence>
<protein>
    <recommendedName>
        <fullName evidence="3">Carbohydrate-binding protein</fullName>
    </recommendedName>
</protein>
<evidence type="ECO:0000313" key="2">
    <source>
        <dbReference type="Proteomes" id="UP000287101"/>
    </source>
</evidence>
<dbReference type="Proteomes" id="UP000287101">
    <property type="component" value="Unassembled WGS sequence"/>
</dbReference>
<evidence type="ECO:0008006" key="3">
    <source>
        <dbReference type="Google" id="ProtNLM"/>
    </source>
</evidence>
<dbReference type="InterPro" id="IPR008979">
    <property type="entry name" value="Galactose-bd-like_sf"/>
</dbReference>
<proteinExistence type="predicted"/>
<dbReference type="OrthoDB" id="5674083at2"/>